<organism evidence="2 3">
    <name type="scientific">Vespula pensylvanica</name>
    <name type="common">Western yellow jacket</name>
    <name type="synonym">Wasp</name>
    <dbReference type="NCBI Taxonomy" id="30213"/>
    <lineage>
        <taxon>Eukaryota</taxon>
        <taxon>Metazoa</taxon>
        <taxon>Ecdysozoa</taxon>
        <taxon>Arthropoda</taxon>
        <taxon>Hexapoda</taxon>
        <taxon>Insecta</taxon>
        <taxon>Pterygota</taxon>
        <taxon>Neoptera</taxon>
        <taxon>Endopterygota</taxon>
        <taxon>Hymenoptera</taxon>
        <taxon>Apocrita</taxon>
        <taxon>Aculeata</taxon>
        <taxon>Vespoidea</taxon>
        <taxon>Vespidae</taxon>
        <taxon>Vespinae</taxon>
        <taxon>Vespula</taxon>
    </lineage>
</organism>
<evidence type="ECO:0000256" key="1">
    <source>
        <dbReference type="SAM" id="MobiDB-lite"/>
    </source>
</evidence>
<feature type="compositionally biased region" description="Gly residues" evidence="1">
    <location>
        <begin position="143"/>
        <end position="158"/>
    </location>
</feature>
<gene>
    <name evidence="2" type="ORF">H0235_002706</name>
</gene>
<proteinExistence type="predicted"/>
<comment type="caution">
    <text evidence="2">The sequence shown here is derived from an EMBL/GenBank/DDBJ whole genome shotgun (WGS) entry which is preliminary data.</text>
</comment>
<reference evidence="2" key="1">
    <citation type="journal article" date="2020" name="G3 (Bethesda)">
        <title>High-Quality Assemblies for Three Invasive Social Wasps from the &lt;i&gt;Vespula&lt;/i&gt; Genus.</title>
        <authorList>
            <person name="Harrop T.W.R."/>
            <person name="Guhlin J."/>
            <person name="McLaughlin G.M."/>
            <person name="Permina E."/>
            <person name="Stockwell P."/>
            <person name="Gilligan J."/>
            <person name="Le Lec M.F."/>
            <person name="Gruber M.A.M."/>
            <person name="Quinn O."/>
            <person name="Lovegrove M."/>
            <person name="Duncan E.J."/>
            <person name="Remnant E.J."/>
            <person name="Van Eeckhoven J."/>
            <person name="Graham B."/>
            <person name="Knapp R.A."/>
            <person name="Langford K.W."/>
            <person name="Kronenberg Z."/>
            <person name="Press M.O."/>
            <person name="Eacker S.M."/>
            <person name="Wilson-Rankin E.E."/>
            <person name="Purcell J."/>
            <person name="Lester P.J."/>
            <person name="Dearden P.K."/>
        </authorList>
    </citation>
    <scope>NUCLEOTIDE SEQUENCE</scope>
    <source>
        <strain evidence="2">Volc-1</strain>
    </source>
</reference>
<accession>A0A834PAD4</accession>
<dbReference type="Proteomes" id="UP000600918">
    <property type="component" value="Unassembled WGS sequence"/>
</dbReference>
<name>A0A834PAD4_VESPE</name>
<dbReference type="AlphaFoldDB" id="A0A834PAD4"/>
<evidence type="ECO:0000313" key="2">
    <source>
        <dbReference type="EMBL" id="KAF7434515.1"/>
    </source>
</evidence>
<dbReference type="EMBL" id="JACSDY010000002">
    <property type="protein sequence ID" value="KAF7434515.1"/>
    <property type="molecule type" value="Genomic_DNA"/>
</dbReference>
<evidence type="ECO:0000313" key="3">
    <source>
        <dbReference type="Proteomes" id="UP000600918"/>
    </source>
</evidence>
<sequence>MLRAKNDIKNYPCSPESNGRGIIAFATGKKSFASGKASWRGIICTFLCSTLRHSTLPEKTIRFNEKVEKELSLDVENLGERSWKVSSIATPNIAVYRCSLREILKEDAKSSSSRRHRPYTLVTSKGEISLAPISARDTRDGGARSGDGDGGGGGGGGC</sequence>
<feature type="region of interest" description="Disordered" evidence="1">
    <location>
        <begin position="130"/>
        <end position="158"/>
    </location>
</feature>
<keyword evidence="3" id="KW-1185">Reference proteome</keyword>
<protein>
    <submittedName>
        <fullName evidence="2">Uncharacterized protein</fullName>
    </submittedName>
</protein>